<gene>
    <name evidence="2" type="ORF">KFL_007270050</name>
</gene>
<name>A0A1Y1ISE8_KLENI</name>
<evidence type="ECO:0000256" key="1">
    <source>
        <dbReference type="SAM" id="MobiDB-lite"/>
    </source>
</evidence>
<dbReference type="EMBL" id="DF237676">
    <property type="protein sequence ID" value="GAQ91098.1"/>
    <property type="molecule type" value="Genomic_DNA"/>
</dbReference>
<organism evidence="2 3">
    <name type="scientific">Klebsormidium nitens</name>
    <name type="common">Green alga</name>
    <name type="synonym">Ulothrix nitens</name>
    <dbReference type="NCBI Taxonomy" id="105231"/>
    <lineage>
        <taxon>Eukaryota</taxon>
        <taxon>Viridiplantae</taxon>
        <taxon>Streptophyta</taxon>
        <taxon>Klebsormidiophyceae</taxon>
        <taxon>Klebsormidiales</taxon>
        <taxon>Klebsormidiaceae</taxon>
        <taxon>Klebsormidium</taxon>
    </lineage>
</organism>
<evidence type="ECO:0000313" key="3">
    <source>
        <dbReference type="Proteomes" id="UP000054558"/>
    </source>
</evidence>
<dbReference type="AlphaFoldDB" id="A0A1Y1ISE8"/>
<reference evidence="2 3" key="1">
    <citation type="journal article" date="2014" name="Nat. Commun.">
        <title>Klebsormidium flaccidum genome reveals primary factors for plant terrestrial adaptation.</title>
        <authorList>
            <person name="Hori K."/>
            <person name="Maruyama F."/>
            <person name="Fujisawa T."/>
            <person name="Togashi T."/>
            <person name="Yamamoto N."/>
            <person name="Seo M."/>
            <person name="Sato S."/>
            <person name="Yamada T."/>
            <person name="Mori H."/>
            <person name="Tajima N."/>
            <person name="Moriyama T."/>
            <person name="Ikeuchi M."/>
            <person name="Watanabe M."/>
            <person name="Wada H."/>
            <person name="Kobayashi K."/>
            <person name="Saito M."/>
            <person name="Masuda T."/>
            <person name="Sasaki-Sekimoto Y."/>
            <person name="Mashiguchi K."/>
            <person name="Awai K."/>
            <person name="Shimojima M."/>
            <person name="Masuda S."/>
            <person name="Iwai M."/>
            <person name="Nobusawa T."/>
            <person name="Narise T."/>
            <person name="Kondo S."/>
            <person name="Saito H."/>
            <person name="Sato R."/>
            <person name="Murakawa M."/>
            <person name="Ihara Y."/>
            <person name="Oshima-Yamada Y."/>
            <person name="Ohtaka K."/>
            <person name="Satoh M."/>
            <person name="Sonobe K."/>
            <person name="Ishii M."/>
            <person name="Ohtani R."/>
            <person name="Kanamori-Sato M."/>
            <person name="Honoki R."/>
            <person name="Miyazaki D."/>
            <person name="Mochizuki H."/>
            <person name="Umetsu J."/>
            <person name="Higashi K."/>
            <person name="Shibata D."/>
            <person name="Kamiya Y."/>
            <person name="Sato N."/>
            <person name="Nakamura Y."/>
            <person name="Tabata S."/>
            <person name="Ida S."/>
            <person name="Kurokawa K."/>
            <person name="Ohta H."/>
        </authorList>
    </citation>
    <scope>NUCLEOTIDE SEQUENCE [LARGE SCALE GENOMIC DNA]</scope>
    <source>
        <strain evidence="2 3">NIES-2285</strain>
    </source>
</reference>
<keyword evidence="3" id="KW-1185">Reference proteome</keyword>
<sequence>MGGHKHSQIQQVGNVPAGFFVGTYPERVAASIVPENAVDQGQESWSLNRLVMARGRPHGRSKSDHRVCQAARHARAAEYRERIAISAEQQEARIAAVNAECDLQDAPQKRRSQKSSGRKKEAWTAGASAQRGSCKASGSGKKKASQYLGEALGKATERDLHSFHCHACGATAEFGLRGSKEGGIVKYSCRAHSTSNGCFRVDRDRADWAEDQELRRLRAEERRLEEELRKLGGTSFAAEPAAAWKGFQSKGVWASAPMSQSLIAMLLTIGGVERNPGPTSKEEKELALKTSWQEVDPEIDSDLLDHLAKQQLTLERWRGMTDDGRSKLLDRLERRYPGPGNWLLGWTAIFDKAAGVPSGHAKTSFKRSTCLDTSDIGVLAKGLVKKRRLELEQAGEAQKGLFEIGWSILPRAKPLGVKDLRFLVLKAEQKLGVAITKGLKRIYDRVKARGGDDVKEWIDQMKKMVYTDSFVEFSLTNWNDIDLRHVAVEGNKVRPAYPLVREAIAHFVEQVQGRAVFYSDQAVWAALSQELAGERVPAVAGLLTERCAIGAIIDGQGYKAVLKMEKSEQVKLVFFDRNAEASAVLTEQEDFRKSGLETRIACFVPRTPFYPAMDMAIVVFKKPKNQQGFVERLTKVQMTLESAHDHRRSTQTAMHIGNVKPWLGGAELESVDVDFCYIVPGALVKGRISRHTEPVEAKLGTTRGQAGSVQIVAHTHIELAFGQLDGKLGQVDRWQRGGK</sequence>
<accession>A0A1Y1ISE8</accession>
<evidence type="ECO:0000313" key="2">
    <source>
        <dbReference type="EMBL" id="GAQ91098.1"/>
    </source>
</evidence>
<protein>
    <submittedName>
        <fullName evidence="2">Uncharacterized protein</fullName>
    </submittedName>
</protein>
<dbReference type="Proteomes" id="UP000054558">
    <property type="component" value="Unassembled WGS sequence"/>
</dbReference>
<proteinExistence type="predicted"/>
<feature type="region of interest" description="Disordered" evidence="1">
    <location>
        <begin position="104"/>
        <end position="141"/>
    </location>
</feature>